<dbReference type="InterPro" id="IPR050490">
    <property type="entry name" value="Bact_solute-bd_prot1"/>
</dbReference>
<sequence length="486" mass="53835">MKKYQRIALASLSILAATTLVACGTSKSSKEGSSDKILHMYQKGDKPDNYEELMAQANKIIEKETGYKLEISYIGWGDYDKKMNVIISSGEDYDIAFAQDYATNASKGAFADLTDLAPKYAKTAYESLNPSYIEGNKINGKLYAFPVNANIYAQQVITFNKQYLDKYNLSINDVNSFASAQKVLEEFHEKEPNIAALAVGQGYKTPGNVDYVLGNGLPFAVDVTGDGKKIQNVYDIPSYVENLKLMHEYYTKGLIPADAATSSTAYDLNSNNWFARIETQGPYDYGDTILTQAAGQELVSKPLTESLITTDQARVANFVVSNTSKHKKEAVQVLGLINSNEKLLNTLVYGIEGKQWEKTGDKKIKTLKSYSEGVTHMPAWNTGNNALLYTTDAVTDEMIAKRDESIKNASVSPLLGFTFDQSKVKSEISNLSNVMSQYLDQLNTGSVDPTETLPKLKDDLKKAGFDKVQKEMQAQYDDYLKSKESN</sequence>
<feature type="chain" id="PRO_5039003768" evidence="1">
    <location>
        <begin position="23"/>
        <end position="486"/>
    </location>
</feature>
<dbReference type="Gene3D" id="3.40.190.10">
    <property type="entry name" value="Periplasmic binding protein-like II"/>
    <property type="match status" value="1"/>
</dbReference>
<evidence type="ECO:0000259" key="2">
    <source>
        <dbReference type="Pfam" id="PF12010"/>
    </source>
</evidence>
<feature type="domain" description="DUF3502" evidence="2">
    <location>
        <begin position="413"/>
        <end position="481"/>
    </location>
</feature>
<proteinExistence type="predicted"/>
<name>A0A2I1YH23_STRMC</name>
<comment type="caution">
    <text evidence="3">The sequence shown here is derived from an EMBL/GenBank/DDBJ whole genome shotgun (WGS) entry which is preliminary data.</text>
</comment>
<dbReference type="Proteomes" id="UP000235073">
    <property type="component" value="Unassembled WGS sequence"/>
</dbReference>
<dbReference type="Pfam" id="PF13416">
    <property type="entry name" value="SBP_bac_8"/>
    <property type="match status" value="1"/>
</dbReference>
<dbReference type="SUPFAM" id="SSF53850">
    <property type="entry name" value="Periplasmic binding protein-like II"/>
    <property type="match status" value="1"/>
</dbReference>
<reference evidence="3 4" key="1">
    <citation type="submission" date="2017-12" db="EMBL/GenBank/DDBJ databases">
        <title>Phylogenetic diversity of female urinary microbiome.</title>
        <authorList>
            <person name="Thomas-White K."/>
            <person name="Wolfe A.J."/>
        </authorList>
    </citation>
    <scope>NUCLEOTIDE SEQUENCE [LARGE SCALE GENOMIC DNA]</scope>
    <source>
        <strain evidence="3 4">UMB0733</strain>
    </source>
</reference>
<dbReference type="RefSeq" id="WP_013852151.1">
    <property type="nucleotide sequence ID" value="NZ_PKIB01000003.1"/>
</dbReference>
<dbReference type="InterPro" id="IPR006059">
    <property type="entry name" value="SBP"/>
</dbReference>
<dbReference type="PANTHER" id="PTHR43649:SF17">
    <property type="entry name" value="ABC TRANSPORTER SOLUTE BINDING PROTEIN-SUGAR TRANSPORT"/>
    <property type="match status" value="1"/>
</dbReference>
<accession>A0A2I1YH23</accession>
<dbReference type="AlphaFoldDB" id="A0A2I1YH23"/>
<evidence type="ECO:0000313" key="4">
    <source>
        <dbReference type="Proteomes" id="UP000235073"/>
    </source>
</evidence>
<evidence type="ECO:0000313" key="3">
    <source>
        <dbReference type="EMBL" id="PLA54152.1"/>
    </source>
</evidence>
<keyword evidence="1" id="KW-0732">Signal</keyword>
<gene>
    <name evidence="3" type="ORF">CYK21_05855</name>
</gene>
<organism evidence="3 4">
    <name type="scientific">Streptococcus macedonicus</name>
    <name type="common">Streptococcus gallolyticus macedonicus</name>
    <dbReference type="NCBI Taxonomy" id="59310"/>
    <lineage>
        <taxon>Bacteria</taxon>
        <taxon>Bacillati</taxon>
        <taxon>Bacillota</taxon>
        <taxon>Bacilli</taxon>
        <taxon>Lactobacillales</taxon>
        <taxon>Streptococcaceae</taxon>
        <taxon>Streptococcus</taxon>
    </lineage>
</organism>
<feature type="signal peptide" evidence="1">
    <location>
        <begin position="1"/>
        <end position="22"/>
    </location>
</feature>
<dbReference type="InterPro" id="IPR022627">
    <property type="entry name" value="DUF3502"/>
</dbReference>
<dbReference type="PROSITE" id="PS51257">
    <property type="entry name" value="PROKAR_LIPOPROTEIN"/>
    <property type="match status" value="1"/>
</dbReference>
<dbReference type="PANTHER" id="PTHR43649">
    <property type="entry name" value="ARABINOSE-BINDING PROTEIN-RELATED"/>
    <property type="match status" value="1"/>
</dbReference>
<dbReference type="EMBL" id="PKIB01000003">
    <property type="protein sequence ID" value="PLA54152.1"/>
    <property type="molecule type" value="Genomic_DNA"/>
</dbReference>
<protein>
    <submittedName>
        <fullName evidence="3">DUF3502 domain-containing protein</fullName>
    </submittedName>
</protein>
<evidence type="ECO:0000256" key="1">
    <source>
        <dbReference type="SAM" id="SignalP"/>
    </source>
</evidence>
<dbReference type="Pfam" id="PF12010">
    <property type="entry name" value="DUF3502"/>
    <property type="match status" value="1"/>
</dbReference>